<dbReference type="InterPro" id="IPR002397">
    <property type="entry name" value="Cyt_P450_B"/>
</dbReference>
<evidence type="ECO:0000256" key="6">
    <source>
        <dbReference type="ARBA" id="ARBA00023033"/>
    </source>
</evidence>
<evidence type="ECO:0000256" key="7">
    <source>
        <dbReference type="RuleBase" id="RU000461"/>
    </source>
</evidence>
<sequence>MATPALEDLTPPGTDFDTDRNPLYAHLREQGPVHRIRTPDDREAWLIVGHEEAKAALTDPRLANDIRHSPDWKDDGGYAIGLNMLQTDPPDHTRLRALVTREFTAHRIEAMRPRIQQITDRLLDELPATGRADLVESFALPLPLTVICELLGVPPADRAAFRGWSNEVVMPSSVEAATTAAQDMTGYLAGLIETKRRSPEDDLLSALTRTAEDGDRLSPGELLGMAFLLLVAGHETTVNLISSTVHGLLRHPDQLAALRADWSLLPGAIEETLRYESPAERSAYRFATEPLEIGGTAIAPREPVIVVFAAASRDPHRFPDPDRFDIRRDARGHLAFGHGIHHCLGAPLARMEAAVAVRSLLERCPDLDFDADPDTLAWRPSMALHGLLRLPVRYTALGH</sequence>
<dbReference type="FunFam" id="1.10.630.10:FF:000018">
    <property type="entry name" value="Cytochrome P450 monooxygenase"/>
    <property type="match status" value="1"/>
</dbReference>
<dbReference type="Gene3D" id="1.10.630.10">
    <property type="entry name" value="Cytochrome P450"/>
    <property type="match status" value="1"/>
</dbReference>
<dbReference type="GO" id="GO:0020037">
    <property type="term" value="F:heme binding"/>
    <property type="evidence" value="ECO:0007669"/>
    <property type="project" value="InterPro"/>
</dbReference>
<keyword evidence="10" id="KW-1185">Reference proteome</keyword>
<evidence type="ECO:0000256" key="4">
    <source>
        <dbReference type="ARBA" id="ARBA00023002"/>
    </source>
</evidence>
<evidence type="ECO:0000313" key="10">
    <source>
        <dbReference type="Proteomes" id="UP000556084"/>
    </source>
</evidence>
<dbReference type="CDD" id="cd11029">
    <property type="entry name" value="CYP107-like"/>
    <property type="match status" value="1"/>
</dbReference>
<proteinExistence type="inferred from homology"/>
<evidence type="ECO:0000313" key="9">
    <source>
        <dbReference type="EMBL" id="MBB4893449.1"/>
    </source>
</evidence>
<keyword evidence="5 7" id="KW-0408">Iron</keyword>
<accession>A0A7W7PKP8</accession>
<dbReference type="PRINTS" id="PR00359">
    <property type="entry name" value="BP450"/>
</dbReference>
<dbReference type="InterPro" id="IPR036396">
    <property type="entry name" value="Cyt_P450_sf"/>
</dbReference>
<dbReference type="Proteomes" id="UP000556084">
    <property type="component" value="Unassembled WGS sequence"/>
</dbReference>
<dbReference type="RefSeq" id="WP_184349297.1">
    <property type="nucleotide sequence ID" value="NZ_JACHJH010000003.1"/>
</dbReference>
<dbReference type="AlphaFoldDB" id="A0A7W7PKP8"/>
<comment type="caution">
    <text evidence="9">The sequence shown here is derived from an EMBL/GenBank/DDBJ whole genome shotgun (WGS) entry which is preliminary data.</text>
</comment>
<dbReference type="PRINTS" id="PR00385">
    <property type="entry name" value="P450"/>
</dbReference>
<dbReference type="GO" id="GO:0005506">
    <property type="term" value="F:iron ion binding"/>
    <property type="evidence" value="ECO:0007669"/>
    <property type="project" value="InterPro"/>
</dbReference>
<feature type="region of interest" description="Disordered" evidence="8">
    <location>
        <begin position="1"/>
        <end position="20"/>
    </location>
</feature>
<evidence type="ECO:0000256" key="8">
    <source>
        <dbReference type="SAM" id="MobiDB-lite"/>
    </source>
</evidence>
<evidence type="ECO:0000256" key="2">
    <source>
        <dbReference type="ARBA" id="ARBA00022617"/>
    </source>
</evidence>
<dbReference type="PANTHER" id="PTHR46696:SF1">
    <property type="entry name" value="CYTOCHROME P450 YJIB-RELATED"/>
    <property type="match status" value="1"/>
</dbReference>
<name>A0A7W7PKP8_9ACTN</name>
<dbReference type="InterPro" id="IPR001128">
    <property type="entry name" value="Cyt_P450"/>
</dbReference>
<dbReference type="GO" id="GO:0016705">
    <property type="term" value="F:oxidoreductase activity, acting on paired donors, with incorporation or reduction of molecular oxygen"/>
    <property type="evidence" value="ECO:0007669"/>
    <property type="project" value="InterPro"/>
</dbReference>
<gene>
    <name evidence="9" type="ORF">FHS39_002480</name>
</gene>
<reference evidence="9 10" key="1">
    <citation type="submission" date="2020-08" db="EMBL/GenBank/DDBJ databases">
        <title>Genomic Encyclopedia of Type Strains, Phase III (KMG-III): the genomes of soil and plant-associated and newly described type strains.</title>
        <authorList>
            <person name="Whitman W."/>
        </authorList>
    </citation>
    <scope>NUCLEOTIDE SEQUENCE [LARGE SCALE GENOMIC DNA]</scope>
    <source>
        <strain evidence="9 10">CECT 3266</strain>
    </source>
</reference>
<protein>
    <submittedName>
        <fullName evidence="9">Pikromycin synthase</fullName>
        <ecNumber evidence="9">1.14.15.33</ecNumber>
    </submittedName>
</protein>
<evidence type="ECO:0000256" key="5">
    <source>
        <dbReference type="ARBA" id="ARBA00023004"/>
    </source>
</evidence>
<evidence type="ECO:0000256" key="3">
    <source>
        <dbReference type="ARBA" id="ARBA00022723"/>
    </source>
</evidence>
<dbReference type="EC" id="1.14.15.33" evidence="9"/>
<dbReference type="InterPro" id="IPR017972">
    <property type="entry name" value="Cyt_P450_CS"/>
</dbReference>
<keyword evidence="3 7" id="KW-0479">Metal-binding</keyword>
<keyword evidence="4 7" id="KW-0560">Oxidoreductase</keyword>
<keyword evidence="2 7" id="KW-0349">Heme</keyword>
<dbReference type="Pfam" id="PF00067">
    <property type="entry name" value="p450"/>
    <property type="match status" value="1"/>
</dbReference>
<dbReference type="GO" id="GO:0004497">
    <property type="term" value="F:monooxygenase activity"/>
    <property type="evidence" value="ECO:0007669"/>
    <property type="project" value="UniProtKB-KW"/>
</dbReference>
<organism evidence="9 10">
    <name type="scientific">Streptomyces olivoverticillatus</name>
    <dbReference type="NCBI Taxonomy" id="66427"/>
    <lineage>
        <taxon>Bacteria</taxon>
        <taxon>Bacillati</taxon>
        <taxon>Actinomycetota</taxon>
        <taxon>Actinomycetes</taxon>
        <taxon>Kitasatosporales</taxon>
        <taxon>Streptomycetaceae</taxon>
        <taxon>Streptomyces</taxon>
    </lineage>
</organism>
<dbReference type="EMBL" id="JACHJH010000003">
    <property type="protein sequence ID" value="MBB4893449.1"/>
    <property type="molecule type" value="Genomic_DNA"/>
</dbReference>
<comment type="similarity">
    <text evidence="1 7">Belongs to the cytochrome P450 family.</text>
</comment>
<keyword evidence="6 7" id="KW-0503">Monooxygenase</keyword>
<dbReference type="PANTHER" id="PTHR46696">
    <property type="entry name" value="P450, PUTATIVE (EUROFUNG)-RELATED"/>
    <property type="match status" value="1"/>
</dbReference>
<evidence type="ECO:0000256" key="1">
    <source>
        <dbReference type="ARBA" id="ARBA00010617"/>
    </source>
</evidence>
<dbReference type="SUPFAM" id="SSF48264">
    <property type="entry name" value="Cytochrome P450"/>
    <property type="match status" value="1"/>
</dbReference>
<dbReference type="PROSITE" id="PS00086">
    <property type="entry name" value="CYTOCHROME_P450"/>
    <property type="match status" value="1"/>
</dbReference>